<dbReference type="EMBL" id="LLXL01000207">
    <property type="protein sequence ID" value="PKK76047.1"/>
    <property type="molecule type" value="Genomic_DNA"/>
</dbReference>
<evidence type="ECO:0000313" key="1">
    <source>
        <dbReference type="EMBL" id="PKK76047.1"/>
    </source>
</evidence>
<name>A0A2N1NQ73_9GLOM</name>
<dbReference type="Proteomes" id="UP000233469">
    <property type="component" value="Unassembled WGS sequence"/>
</dbReference>
<dbReference type="InterPro" id="IPR036537">
    <property type="entry name" value="Adaptor_Cbl_N_dom_sf"/>
</dbReference>
<reference evidence="1 2" key="1">
    <citation type="submission" date="2016-04" db="EMBL/GenBank/DDBJ databases">
        <title>Genome analyses suggest a sexual origin of heterokaryosis in a supposedly ancient asexual fungus.</title>
        <authorList>
            <person name="Ropars J."/>
            <person name="Sedzielewska K."/>
            <person name="Noel J."/>
            <person name="Charron P."/>
            <person name="Farinelli L."/>
            <person name="Marton T."/>
            <person name="Kruger M."/>
            <person name="Pelin A."/>
            <person name="Brachmann A."/>
            <person name="Corradi N."/>
        </authorList>
    </citation>
    <scope>NUCLEOTIDE SEQUENCE [LARGE SCALE GENOMIC DNA]</scope>
    <source>
        <strain evidence="1 2">C2</strain>
    </source>
</reference>
<protein>
    <submittedName>
        <fullName evidence="1">Uncharacterized protein</fullName>
    </submittedName>
</protein>
<accession>A0A2N1NQ73</accession>
<feature type="non-terminal residue" evidence="1">
    <location>
        <position position="66"/>
    </location>
</feature>
<dbReference type="Gene3D" id="1.20.930.20">
    <property type="entry name" value="Adaptor protein Cbl, N-terminal domain"/>
    <property type="match status" value="1"/>
</dbReference>
<gene>
    <name evidence="1" type="ORF">RhiirC2_735299</name>
</gene>
<comment type="caution">
    <text evidence="1">The sequence shown here is derived from an EMBL/GenBank/DDBJ whole genome shotgun (WGS) entry which is preliminary data.</text>
</comment>
<evidence type="ECO:0000313" key="2">
    <source>
        <dbReference type="Proteomes" id="UP000233469"/>
    </source>
</evidence>
<organism evidence="1 2">
    <name type="scientific">Rhizophagus irregularis</name>
    <dbReference type="NCBI Taxonomy" id="588596"/>
    <lineage>
        <taxon>Eukaryota</taxon>
        <taxon>Fungi</taxon>
        <taxon>Fungi incertae sedis</taxon>
        <taxon>Mucoromycota</taxon>
        <taxon>Glomeromycotina</taxon>
        <taxon>Glomeromycetes</taxon>
        <taxon>Glomerales</taxon>
        <taxon>Glomeraceae</taxon>
        <taxon>Rhizophagus</taxon>
    </lineage>
</organism>
<dbReference type="GO" id="GO:0007166">
    <property type="term" value="P:cell surface receptor signaling pathway"/>
    <property type="evidence" value="ECO:0007669"/>
    <property type="project" value="InterPro"/>
</dbReference>
<proteinExistence type="predicted"/>
<sequence length="66" mass="8138">MFEAYFAVIQANKDLDTSHLQRLFQVFKEMKKYIEEITQYHTVQDFLKDKIIEDKFKDLREKYNNT</sequence>
<reference evidence="1 2" key="2">
    <citation type="submission" date="2017-10" db="EMBL/GenBank/DDBJ databases">
        <title>Extensive intraspecific genome diversity in a model arbuscular mycorrhizal fungus.</title>
        <authorList>
            <person name="Chen E.C.H."/>
            <person name="Morin E."/>
            <person name="Baudet D."/>
            <person name="Noel J."/>
            <person name="Ndikumana S."/>
            <person name="Charron P."/>
            <person name="St-Onge C."/>
            <person name="Giorgi J."/>
            <person name="Grigoriev I.V."/>
            <person name="Roux C."/>
            <person name="Martin F.M."/>
            <person name="Corradi N."/>
        </authorList>
    </citation>
    <scope>NUCLEOTIDE SEQUENCE [LARGE SCALE GENOMIC DNA]</scope>
    <source>
        <strain evidence="1 2">C2</strain>
    </source>
</reference>
<dbReference type="AlphaFoldDB" id="A0A2N1NQ73"/>